<dbReference type="RefSeq" id="WP_344641523.1">
    <property type="nucleotide sequence ID" value="NZ_BAAATR010000102.1"/>
</dbReference>
<name>A0ABN3F237_9ACTN</name>
<gene>
    <name evidence="1" type="ORF">GCM10010430_80420</name>
</gene>
<evidence type="ECO:0000313" key="1">
    <source>
        <dbReference type="EMBL" id="GAA2282505.1"/>
    </source>
</evidence>
<evidence type="ECO:0000313" key="2">
    <source>
        <dbReference type="Proteomes" id="UP001500305"/>
    </source>
</evidence>
<proteinExistence type="predicted"/>
<reference evidence="1 2" key="1">
    <citation type="journal article" date="2019" name="Int. J. Syst. Evol. Microbiol.">
        <title>The Global Catalogue of Microorganisms (GCM) 10K type strain sequencing project: providing services to taxonomists for standard genome sequencing and annotation.</title>
        <authorList>
            <consortium name="The Broad Institute Genomics Platform"/>
            <consortium name="The Broad Institute Genome Sequencing Center for Infectious Disease"/>
            <person name="Wu L."/>
            <person name="Ma J."/>
        </authorList>
    </citation>
    <scope>NUCLEOTIDE SEQUENCE [LARGE SCALE GENOMIC DNA]</scope>
    <source>
        <strain evidence="1 2">JCM 7356</strain>
    </source>
</reference>
<accession>A0ABN3F237</accession>
<sequence>MTLSDDDLLTELGLSAHGSFPQDALNRGARILVRLQEAARQAICGSEKIKKITQDDDKIALTGAIADLLASQFGVVPAATVAVLIVRSGVASYCSVPWGHGVGSGINQ</sequence>
<dbReference type="EMBL" id="BAAATR010000102">
    <property type="protein sequence ID" value="GAA2282505.1"/>
    <property type="molecule type" value="Genomic_DNA"/>
</dbReference>
<keyword evidence="2" id="KW-1185">Reference proteome</keyword>
<organism evidence="1 2">
    <name type="scientific">Kitasatospora cystarginea</name>
    <dbReference type="NCBI Taxonomy" id="58350"/>
    <lineage>
        <taxon>Bacteria</taxon>
        <taxon>Bacillati</taxon>
        <taxon>Actinomycetota</taxon>
        <taxon>Actinomycetes</taxon>
        <taxon>Kitasatosporales</taxon>
        <taxon>Streptomycetaceae</taxon>
        <taxon>Kitasatospora</taxon>
    </lineage>
</organism>
<protein>
    <submittedName>
        <fullName evidence="1">Uncharacterized protein</fullName>
    </submittedName>
</protein>
<dbReference type="Proteomes" id="UP001500305">
    <property type="component" value="Unassembled WGS sequence"/>
</dbReference>
<comment type="caution">
    <text evidence="1">The sequence shown here is derived from an EMBL/GenBank/DDBJ whole genome shotgun (WGS) entry which is preliminary data.</text>
</comment>